<dbReference type="EMBL" id="JBIMZQ010000006">
    <property type="protein sequence ID" value="KAL3670803.1"/>
    <property type="molecule type" value="Genomic_DNA"/>
</dbReference>
<dbReference type="AlphaFoldDB" id="A0ABD3FV62"/>
<proteinExistence type="predicted"/>
<keyword evidence="2" id="KW-1185">Reference proteome</keyword>
<sequence length="121" mass="14683">MPPPLTRNPTNQTWKRRKEELQRLRKEVFELEGYLQALQMKKIHDKLLDEYFDHSPALQKWKAVALAERKTRQITVDENKQLKLKLTKCEKNYKALQSLHWLKQVSTRIFFSRHHEHYLSS</sequence>
<evidence type="ECO:0000313" key="2">
    <source>
        <dbReference type="Proteomes" id="UP001632037"/>
    </source>
</evidence>
<protein>
    <submittedName>
        <fullName evidence="1">Uncharacterized protein</fullName>
    </submittedName>
</protein>
<organism evidence="1 2">
    <name type="scientific">Phytophthora oleae</name>
    <dbReference type="NCBI Taxonomy" id="2107226"/>
    <lineage>
        <taxon>Eukaryota</taxon>
        <taxon>Sar</taxon>
        <taxon>Stramenopiles</taxon>
        <taxon>Oomycota</taxon>
        <taxon>Peronosporomycetes</taxon>
        <taxon>Peronosporales</taxon>
        <taxon>Peronosporaceae</taxon>
        <taxon>Phytophthora</taxon>
    </lineage>
</organism>
<name>A0ABD3FV62_9STRA</name>
<dbReference type="Proteomes" id="UP001632037">
    <property type="component" value="Unassembled WGS sequence"/>
</dbReference>
<reference evidence="1 2" key="1">
    <citation type="submission" date="2024-09" db="EMBL/GenBank/DDBJ databases">
        <title>Genome sequencing and assembly of Phytophthora oleae, isolate VK10A, causative agent of rot of olive drupes.</title>
        <authorList>
            <person name="Conti Taguali S."/>
            <person name="Riolo M."/>
            <person name="La Spada F."/>
            <person name="Cacciola S.O."/>
            <person name="Dionisio G."/>
        </authorList>
    </citation>
    <scope>NUCLEOTIDE SEQUENCE [LARGE SCALE GENOMIC DNA]</scope>
    <source>
        <strain evidence="1 2">VK10A</strain>
    </source>
</reference>
<comment type="caution">
    <text evidence="1">The sequence shown here is derived from an EMBL/GenBank/DDBJ whole genome shotgun (WGS) entry which is preliminary data.</text>
</comment>
<evidence type="ECO:0000313" key="1">
    <source>
        <dbReference type="EMBL" id="KAL3670803.1"/>
    </source>
</evidence>
<gene>
    <name evidence="1" type="ORF">V7S43_003989</name>
</gene>
<accession>A0ABD3FV62</accession>